<dbReference type="EMBL" id="JAHMHR010000057">
    <property type="protein sequence ID" value="KAK1659710.1"/>
    <property type="molecule type" value="Genomic_DNA"/>
</dbReference>
<proteinExistence type="predicted"/>
<organism evidence="2 3">
    <name type="scientific">Colletotrichum godetiae</name>
    <dbReference type="NCBI Taxonomy" id="1209918"/>
    <lineage>
        <taxon>Eukaryota</taxon>
        <taxon>Fungi</taxon>
        <taxon>Dikarya</taxon>
        <taxon>Ascomycota</taxon>
        <taxon>Pezizomycotina</taxon>
        <taxon>Sordariomycetes</taxon>
        <taxon>Hypocreomycetidae</taxon>
        <taxon>Glomerellales</taxon>
        <taxon>Glomerellaceae</taxon>
        <taxon>Colletotrichum</taxon>
        <taxon>Colletotrichum acutatum species complex</taxon>
    </lineage>
</organism>
<gene>
    <name evidence="2" type="ORF">BDP55DRAFT_636696</name>
</gene>
<dbReference type="RefSeq" id="XP_060424474.1">
    <property type="nucleotide sequence ID" value="XM_060572921.1"/>
</dbReference>
<sequence>MLREEEPRRTAQSRLHTDGKRRSNYDIRPAALDLKLEPFVGASLQVHRDSDDWFILSFATFSIPFHPALAATALAVSVSFASSTTTSLKHKMHVLAEQETISSVAPLPWQLWTGDDEQRTGDL</sequence>
<evidence type="ECO:0000313" key="3">
    <source>
        <dbReference type="Proteomes" id="UP001224890"/>
    </source>
</evidence>
<evidence type="ECO:0000313" key="2">
    <source>
        <dbReference type="EMBL" id="KAK1659710.1"/>
    </source>
</evidence>
<protein>
    <submittedName>
        <fullName evidence="2">Uncharacterized protein</fullName>
    </submittedName>
</protein>
<evidence type="ECO:0000256" key="1">
    <source>
        <dbReference type="SAM" id="MobiDB-lite"/>
    </source>
</evidence>
<dbReference type="AlphaFoldDB" id="A0AAJ0AEY1"/>
<dbReference type="Proteomes" id="UP001224890">
    <property type="component" value="Unassembled WGS sequence"/>
</dbReference>
<name>A0AAJ0AEY1_9PEZI</name>
<keyword evidence="3" id="KW-1185">Reference proteome</keyword>
<dbReference type="GeneID" id="85457447"/>
<feature type="region of interest" description="Disordered" evidence="1">
    <location>
        <begin position="1"/>
        <end position="22"/>
    </location>
</feature>
<comment type="caution">
    <text evidence="2">The sequence shown here is derived from an EMBL/GenBank/DDBJ whole genome shotgun (WGS) entry which is preliminary data.</text>
</comment>
<reference evidence="2" key="1">
    <citation type="submission" date="2021-06" db="EMBL/GenBank/DDBJ databases">
        <title>Comparative genomics, transcriptomics and evolutionary studies reveal genomic signatures of adaptation to plant cell wall in hemibiotrophic fungi.</title>
        <authorList>
            <consortium name="DOE Joint Genome Institute"/>
            <person name="Baroncelli R."/>
            <person name="Diaz J.F."/>
            <person name="Benocci T."/>
            <person name="Peng M."/>
            <person name="Battaglia E."/>
            <person name="Haridas S."/>
            <person name="Andreopoulos W."/>
            <person name="Labutti K."/>
            <person name="Pangilinan J."/>
            <person name="Floch G.L."/>
            <person name="Makela M.R."/>
            <person name="Henrissat B."/>
            <person name="Grigoriev I.V."/>
            <person name="Crouch J.A."/>
            <person name="De Vries R.P."/>
            <person name="Sukno S.A."/>
            <person name="Thon M.R."/>
        </authorList>
    </citation>
    <scope>NUCLEOTIDE SEQUENCE</scope>
    <source>
        <strain evidence="2">CBS 193.32</strain>
    </source>
</reference>
<accession>A0AAJ0AEY1</accession>